<feature type="domain" description="Glycosyl transferase family 1" evidence="4">
    <location>
        <begin position="173"/>
        <end position="329"/>
    </location>
</feature>
<comment type="similarity">
    <text evidence="1">Belongs to the glycosyltransferase group 1 family. Glycosyltransferase 4 subfamily.</text>
</comment>
<evidence type="ECO:0000259" key="5">
    <source>
        <dbReference type="Pfam" id="PF13439"/>
    </source>
</evidence>
<evidence type="ECO:0000313" key="7">
    <source>
        <dbReference type="Proteomes" id="UP001499951"/>
    </source>
</evidence>
<keyword evidence="2" id="KW-0328">Glycosyltransferase</keyword>
<dbReference type="InterPro" id="IPR001296">
    <property type="entry name" value="Glyco_trans_1"/>
</dbReference>
<dbReference type="Pfam" id="PF13439">
    <property type="entry name" value="Glyco_transf_4"/>
    <property type="match status" value="1"/>
</dbReference>
<evidence type="ECO:0000256" key="2">
    <source>
        <dbReference type="ARBA" id="ARBA00022676"/>
    </source>
</evidence>
<dbReference type="EMBL" id="BAAADD010000003">
    <property type="protein sequence ID" value="GAA0565613.1"/>
    <property type="molecule type" value="Genomic_DNA"/>
</dbReference>
<keyword evidence="3" id="KW-0808">Transferase</keyword>
<comment type="caution">
    <text evidence="6">The sequence shown here is derived from an EMBL/GenBank/DDBJ whole genome shotgun (WGS) entry which is preliminary data.</text>
</comment>
<evidence type="ECO:0000256" key="1">
    <source>
        <dbReference type="ARBA" id="ARBA00009481"/>
    </source>
</evidence>
<organism evidence="6 7">
    <name type="scientific">Rhizomicrobium electricum</name>
    <dbReference type="NCBI Taxonomy" id="480070"/>
    <lineage>
        <taxon>Bacteria</taxon>
        <taxon>Pseudomonadati</taxon>
        <taxon>Pseudomonadota</taxon>
        <taxon>Alphaproteobacteria</taxon>
        <taxon>Micropepsales</taxon>
        <taxon>Micropepsaceae</taxon>
        <taxon>Rhizomicrobium</taxon>
    </lineage>
</organism>
<dbReference type="Proteomes" id="UP001499951">
    <property type="component" value="Unassembled WGS sequence"/>
</dbReference>
<dbReference type="PANTHER" id="PTHR12526">
    <property type="entry name" value="GLYCOSYLTRANSFERASE"/>
    <property type="match status" value="1"/>
</dbReference>
<dbReference type="PANTHER" id="PTHR12526:SF640">
    <property type="entry name" value="COLANIC ACID BIOSYNTHESIS GLYCOSYLTRANSFERASE WCAL-RELATED"/>
    <property type="match status" value="1"/>
</dbReference>
<protein>
    <submittedName>
        <fullName evidence="6">Glycosyltransferase family 1 protein</fullName>
    </submittedName>
</protein>
<reference evidence="7" key="1">
    <citation type="journal article" date="2019" name="Int. J. Syst. Evol. Microbiol.">
        <title>The Global Catalogue of Microorganisms (GCM) 10K type strain sequencing project: providing services to taxonomists for standard genome sequencing and annotation.</title>
        <authorList>
            <consortium name="The Broad Institute Genomics Platform"/>
            <consortium name="The Broad Institute Genome Sequencing Center for Infectious Disease"/>
            <person name="Wu L."/>
            <person name="Ma J."/>
        </authorList>
    </citation>
    <scope>NUCLEOTIDE SEQUENCE [LARGE SCALE GENOMIC DNA]</scope>
    <source>
        <strain evidence="7">JCM 15089</strain>
    </source>
</reference>
<dbReference type="Pfam" id="PF00534">
    <property type="entry name" value="Glycos_transf_1"/>
    <property type="match status" value="1"/>
</dbReference>
<dbReference type="CDD" id="cd03801">
    <property type="entry name" value="GT4_PimA-like"/>
    <property type="match status" value="1"/>
</dbReference>
<gene>
    <name evidence="6" type="ORF">GCM10008942_12440</name>
</gene>
<name>A0ABP3PGK6_9PROT</name>
<evidence type="ECO:0000313" key="6">
    <source>
        <dbReference type="EMBL" id="GAA0565613.1"/>
    </source>
</evidence>
<evidence type="ECO:0000259" key="4">
    <source>
        <dbReference type="Pfam" id="PF00534"/>
    </source>
</evidence>
<proteinExistence type="inferred from homology"/>
<evidence type="ECO:0000256" key="3">
    <source>
        <dbReference type="ARBA" id="ARBA00022679"/>
    </source>
</evidence>
<dbReference type="InterPro" id="IPR028098">
    <property type="entry name" value="Glyco_trans_4-like_N"/>
</dbReference>
<feature type="domain" description="Glycosyltransferase subfamily 4-like N-terminal" evidence="5">
    <location>
        <begin position="6"/>
        <end position="169"/>
    </location>
</feature>
<dbReference type="Gene3D" id="3.40.50.2000">
    <property type="entry name" value="Glycogen Phosphorylase B"/>
    <property type="match status" value="2"/>
</dbReference>
<keyword evidence="7" id="KW-1185">Reference proteome</keyword>
<sequence length="352" mass="38228">MVAGQIGGAERFLATLTAHPGRSEHVIALMTPNRDLAAFFRAGEMPLHNPGLCRENPLAYLWRSYGRTDLAWLGHVIAAERADILHCHTYGSHVLAARAAQRFGLPLVRTEHGVRHYRDPTCALNRHWALKHTTKIVAVSNFVGRTVAHIEPAVADRIHVVHNGIDLARFAPQPPRREGPFTLAAIARLEPIKRLNIALRALPQVPDVVLEIAGDGAERDKLEQLARDLGIASRVRFHGHLADPGPVIAAADAVINCTREEALSLSALEAGAMQRPTIGFAQGGLVEAVVDGRTGWLSDDDSVAGFARLLRQASADRAEAARRGIEARAWVTAGFGLAKMCEGYEAVYTRLV</sequence>
<dbReference type="SUPFAM" id="SSF53756">
    <property type="entry name" value="UDP-Glycosyltransferase/glycogen phosphorylase"/>
    <property type="match status" value="1"/>
</dbReference>
<accession>A0ABP3PGK6</accession>